<evidence type="ECO:0000256" key="7">
    <source>
        <dbReference type="ARBA" id="ARBA00022741"/>
    </source>
</evidence>
<proteinExistence type="inferred from homology"/>
<dbReference type="Proteomes" id="UP000275394">
    <property type="component" value="Unassembled WGS sequence"/>
</dbReference>
<name>A0A3N2DQ25_9GAMM</name>
<evidence type="ECO:0000259" key="15">
    <source>
        <dbReference type="Pfam" id="PF00224"/>
    </source>
</evidence>
<dbReference type="SUPFAM" id="SSF51621">
    <property type="entry name" value="Phosphoenolpyruvate/pyruvate domain"/>
    <property type="match status" value="1"/>
</dbReference>
<dbReference type="NCBIfam" id="TIGR01064">
    <property type="entry name" value="pyruv_kin"/>
    <property type="match status" value="1"/>
</dbReference>
<comment type="catalytic activity">
    <reaction evidence="14">
        <text>pyruvate + ATP = phosphoenolpyruvate + ADP + H(+)</text>
        <dbReference type="Rhea" id="RHEA:18157"/>
        <dbReference type="ChEBI" id="CHEBI:15361"/>
        <dbReference type="ChEBI" id="CHEBI:15378"/>
        <dbReference type="ChEBI" id="CHEBI:30616"/>
        <dbReference type="ChEBI" id="CHEBI:58702"/>
        <dbReference type="ChEBI" id="CHEBI:456216"/>
        <dbReference type="EC" id="2.7.1.40"/>
    </reaction>
</comment>
<dbReference type="PANTHER" id="PTHR11817">
    <property type="entry name" value="PYRUVATE KINASE"/>
    <property type="match status" value="1"/>
</dbReference>
<dbReference type="SUPFAM" id="SSF50800">
    <property type="entry name" value="PK beta-barrel domain-like"/>
    <property type="match status" value="1"/>
</dbReference>
<evidence type="ECO:0000256" key="2">
    <source>
        <dbReference type="ARBA" id="ARBA00004997"/>
    </source>
</evidence>
<feature type="domain" description="Pyruvate kinase C-terminal" evidence="16">
    <location>
        <begin position="399"/>
        <end position="514"/>
    </location>
</feature>
<accession>A0A3N2DQ25</accession>
<evidence type="ECO:0000256" key="14">
    <source>
        <dbReference type="RuleBase" id="RU000504"/>
    </source>
</evidence>
<dbReference type="InterPro" id="IPR036918">
    <property type="entry name" value="Pyrv_Knase_C_sf"/>
</dbReference>
<keyword evidence="18" id="KW-1185">Reference proteome</keyword>
<dbReference type="Gene3D" id="2.40.33.10">
    <property type="entry name" value="PK beta-barrel domain-like"/>
    <property type="match status" value="1"/>
</dbReference>
<keyword evidence="5 14" id="KW-0808">Transferase</keyword>
<evidence type="ECO:0000256" key="4">
    <source>
        <dbReference type="ARBA" id="ARBA00012142"/>
    </source>
</evidence>
<dbReference type="GO" id="GO:0016301">
    <property type="term" value="F:kinase activity"/>
    <property type="evidence" value="ECO:0007669"/>
    <property type="project" value="UniProtKB-KW"/>
</dbReference>
<dbReference type="UniPathway" id="UPA00109">
    <property type="reaction ID" value="UER00188"/>
</dbReference>
<dbReference type="InterPro" id="IPR015806">
    <property type="entry name" value="Pyrv_Knase_insert_dom_sf"/>
</dbReference>
<evidence type="ECO:0000313" key="17">
    <source>
        <dbReference type="EMBL" id="ROS01415.1"/>
    </source>
</evidence>
<evidence type="ECO:0000259" key="16">
    <source>
        <dbReference type="Pfam" id="PF02887"/>
    </source>
</evidence>
<evidence type="ECO:0000256" key="6">
    <source>
        <dbReference type="ARBA" id="ARBA00022723"/>
    </source>
</evidence>
<keyword evidence="11 14" id="KW-0324">Glycolysis</keyword>
<evidence type="ECO:0000256" key="1">
    <source>
        <dbReference type="ARBA" id="ARBA00001958"/>
    </source>
</evidence>
<dbReference type="Pfam" id="PF02887">
    <property type="entry name" value="PK_C"/>
    <property type="match status" value="1"/>
</dbReference>
<dbReference type="Gene3D" id="3.20.20.60">
    <property type="entry name" value="Phosphoenolpyruvate-binding domains"/>
    <property type="match status" value="1"/>
</dbReference>
<dbReference type="InterPro" id="IPR018209">
    <property type="entry name" value="Pyrv_Knase_AS"/>
</dbReference>
<dbReference type="InterPro" id="IPR040442">
    <property type="entry name" value="Pyrv_kinase-like_dom_sf"/>
</dbReference>
<dbReference type="InterPro" id="IPR015795">
    <property type="entry name" value="Pyrv_Knase_C"/>
</dbReference>
<evidence type="ECO:0000256" key="10">
    <source>
        <dbReference type="ARBA" id="ARBA00022842"/>
    </source>
</evidence>
<comment type="caution">
    <text evidence="17">The sequence shown here is derived from an EMBL/GenBank/DDBJ whole genome shotgun (WGS) entry which is preliminary data.</text>
</comment>
<feature type="domain" description="Pyruvate kinase barrel" evidence="15">
    <location>
        <begin position="42"/>
        <end position="367"/>
    </location>
</feature>
<dbReference type="EMBL" id="RKHR01000004">
    <property type="protein sequence ID" value="ROS01415.1"/>
    <property type="molecule type" value="Genomic_DNA"/>
</dbReference>
<dbReference type="GO" id="GO:0004743">
    <property type="term" value="F:pyruvate kinase activity"/>
    <property type="evidence" value="ECO:0007669"/>
    <property type="project" value="UniProtKB-UniRule"/>
</dbReference>
<dbReference type="GO" id="GO:0030955">
    <property type="term" value="F:potassium ion binding"/>
    <property type="evidence" value="ECO:0007669"/>
    <property type="project" value="UniProtKB-UniRule"/>
</dbReference>
<dbReference type="PRINTS" id="PR01050">
    <property type="entry name" value="PYRUVTKNASE"/>
</dbReference>
<dbReference type="GO" id="GO:0005524">
    <property type="term" value="F:ATP binding"/>
    <property type="evidence" value="ECO:0007669"/>
    <property type="project" value="UniProtKB-KW"/>
</dbReference>
<dbReference type="InterPro" id="IPR001697">
    <property type="entry name" value="Pyr_Knase"/>
</dbReference>
<keyword evidence="9" id="KW-0067">ATP-binding</keyword>
<keyword evidence="12 17" id="KW-0670">Pyruvate</keyword>
<dbReference type="InterPro" id="IPR011037">
    <property type="entry name" value="Pyrv_Knase-like_insert_dom_sf"/>
</dbReference>
<dbReference type="GO" id="GO:0000287">
    <property type="term" value="F:magnesium ion binding"/>
    <property type="evidence" value="ECO:0007669"/>
    <property type="project" value="UniProtKB-UniRule"/>
</dbReference>
<keyword evidence="8 14" id="KW-0418">Kinase</keyword>
<keyword evidence="10 14" id="KW-0460">Magnesium</keyword>
<dbReference type="NCBIfam" id="NF004491">
    <property type="entry name" value="PRK05826.1"/>
    <property type="match status" value="1"/>
</dbReference>
<protein>
    <recommendedName>
        <fullName evidence="4 13">Pyruvate kinase</fullName>
        <ecNumber evidence="4 13">2.7.1.40</ecNumber>
    </recommendedName>
</protein>
<keyword evidence="6" id="KW-0479">Metal-binding</keyword>
<evidence type="ECO:0000256" key="8">
    <source>
        <dbReference type="ARBA" id="ARBA00022777"/>
    </source>
</evidence>
<dbReference type="AlphaFoldDB" id="A0A3N2DQ25"/>
<dbReference type="Pfam" id="PF00224">
    <property type="entry name" value="PK"/>
    <property type="match status" value="1"/>
</dbReference>
<evidence type="ECO:0000256" key="13">
    <source>
        <dbReference type="NCBIfam" id="TIGR01064"/>
    </source>
</evidence>
<dbReference type="InterPro" id="IPR015793">
    <property type="entry name" value="Pyrv_Knase_brl"/>
</dbReference>
<dbReference type="InterPro" id="IPR015813">
    <property type="entry name" value="Pyrv/PenolPyrv_kinase-like_dom"/>
</dbReference>
<organism evidence="17 18">
    <name type="scientific">Sinobacterium caligoides</name>
    <dbReference type="NCBI Taxonomy" id="933926"/>
    <lineage>
        <taxon>Bacteria</taxon>
        <taxon>Pseudomonadati</taxon>
        <taxon>Pseudomonadota</taxon>
        <taxon>Gammaproteobacteria</taxon>
        <taxon>Cellvibrionales</taxon>
        <taxon>Spongiibacteraceae</taxon>
        <taxon>Sinobacterium</taxon>
    </lineage>
</organism>
<gene>
    <name evidence="17" type="ORF">EDC56_1856</name>
</gene>
<keyword evidence="7" id="KW-0547">Nucleotide-binding</keyword>
<reference evidence="17 18" key="1">
    <citation type="submission" date="2018-11" db="EMBL/GenBank/DDBJ databases">
        <title>Genomic Encyclopedia of Type Strains, Phase IV (KMG-IV): sequencing the most valuable type-strain genomes for metagenomic binning, comparative biology and taxonomic classification.</title>
        <authorList>
            <person name="Goeker M."/>
        </authorList>
    </citation>
    <scope>NUCLEOTIDE SEQUENCE [LARGE SCALE GENOMIC DNA]</scope>
    <source>
        <strain evidence="17 18">DSM 100316</strain>
    </source>
</reference>
<evidence type="ECO:0000313" key="18">
    <source>
        <dbReference type="Proteomes" id="UP000275394"/>
    </source>
</evidence>
<evidence type="ECO:0000256" key="3">
    <source>
        <dbReference type="ARBA" id="ARBA00008663"/>
    </source>
</evidence>
<evidence type="ECO:0000256" key="12">
    <source>
        <dbReference type="ARBA" id="ARBA00023317"/>
    </source>
</evidence>
<evidence type="ECO:0000256" key="5">
    <source>
        <dbReference type="ARBA" id="ARBA00022679"/>
    </source>
</evidence>
<dbReference type="EC" id="2.7.1.40" evidence="4 13"/>
<comment type="pathway">
    <text evidence="2 14">Carbohydrate degradation; glycolysis; pyruvate from D-glyceraldehyde 3-phosphate: step 5/5.</text>
</comment>
<comment type="cofactor">
    <cofactor evidence="1">
        <name>K(+)</name>
        <dbReference type="ChEBI" id="CHEBI:29103"/>
    </cofactor>
</comment>
<dbReference type="Gene3D" id="3.40.1380.20">
    <property type="entry name" value="Pyruvate kinase, C-terminal domain"/>
    <property type="match status" value="1"/>
</dbReference>
<sequence length="516" mass="55494">MQQHNASEDSAAPINAVATSAEVTVIEQELTATRMQPQALQKRSKIVATLGPASESREVIRDLIRAGVNVVRLNFSHGSAEEHALRAQIVREEAAKLGQFVAVLGDLQGPKIRVARFKEQRIELTRGDQFSLDANLDRTMGDQRQVGIDYAALADDCVLGDTLLLDDGRVQLVVEKIDAGRLDCRVTVGGPLSNNKGINRQGGGLSAPALTEKDLADICLAAAIDVDYLAVSFPRSAEDIEIARRHLSRSGSAALIVAKLERAEAVNDHDVLDQIILASDAVMVARGDLGVEIGDAELIGVQKHIISRARTLNRMVITATQMMESMIENSMPTRAEVFDVANAVIDGTDAVMLSAESAAGAYPVQAVEAMTRVILGAEKHPAVGQSGHRMHQGFSRVDESIAMSVMYAANHLEGVKAIVCMTESGFTPRIMSRISSRLPIFAFARHARTRHQLALCRGVQAVDADMLSSSTEELQRWVSATLQRLGTASAGDLVIVANGHNDHCHGGTNTMSIIRL</sequence>
<dbReference type="PROSITE" id="PS00110">
    <property type="entry name" value="PYRUVATE_KINASE"/>
    <property type="match status" value="1"/>
</dbReference>
<dbReference type="FunFam" id="2.40.33.10:FF:000001">
    <property type="entry name" value="Pyruvate kinase"/>
    <property type="match status" value="1"/>
</dbReference>
<evidence type="ECO:0000256" key="11">
    <source>
        <dbReference type="ARBA" id="ARBA00023152"/>
    </source>
</evidence>
<dbReference type="SUPFAM" id="SSF52935">
    <property type="entry name" value="PK C-terminal domain-like"/>
    <property type="match status" value="1"/>
</dbReference>
<evidence type="ECO:0000256" key="9">
    <source>
        <dbReference type="ARBA" id="ARBA00022840"/>
    </source>
</evidence>
<comment type="similarity">
    <text evidence="3 14">Belongs to the pyruvate kinase family.</text>
</comment>